<evidence type="ECO:0000256" key="1">
    <source>
        <dbReference type="SAM" id="Coils"/>
    </source>
</evidence>
<gene>
    <name evidence="2" type="ORF">I4641_13935</name>
</gene>
<evidence type="ECO:0000313" key="3">
    <source>
        <dbReference type="Proteomes" id="UP000729733"/>
    </source>
</evidence>
<feature type="coiled-coil region" evidence="1">
    <location>
        <begin position="229"/>
        <end position="256"/>
    </location>
</feature>
<keyword evidence="3" id="KW-1185">Reference proteome</keyword>
<evidence type="ECO:0008006" key="4">
    <source>
        <dbReference type="Google" id="ProtNLM"/>
    </source>
</evidence>
<reference evidence="2" key="1">
    <citation type="journal article" date="2021" name="Antonie Van Leeuwenhoek">
        <title>Draft genome and description of Waterburya agarophytonicola gen. nov. sp. nov. (Pleurocapsales, Cyanobacteria): a seaweed symbiont.</title>
        <authorList>
            <person name="Bonthond G."/>
            <person name="Shalygin S."/>
            <person name="Bayer T."/>
            <person name="Weinberger F."/>
        </authorList>
    </citation>
    <scope>NUCLEOTIDE SEQUENCE</scope>
    <source>
        <strain evidence="2">KI4</strain>
    </source>
</reference>
<organism evidence="2 3">
    <name type="scientific">Waterburya agarophytonicola KI4</name>
    <dbReference type="NCBI Taxonomy" id="2874699"/>
    <lineage>
        <taxon>Bacteria</taxon>
        <taxon>Bacillati</taxon>
        <taxon>Cyanobacteriota</taxon>
        <taxon>Cyanophyceae</taxon>
        <taxon>Pleurocapsales</taxon>
        <taxon>Hyellaceae</taxon>
        <taxon>Waterburya</taxon>
        <taxon>Waterburya agarophytonicola</taxon>
    </lineage>
</organism>
<protein>
    <recommendedName>
        <fullName evidence="4">Transposase</fullName>
    </recommendedName>
</protein>
<dbReference type="AlphaFoldDB" id="A0A964BTR3"/>
<sequence length="489" mass="56299">MNPSSVASGLQPRHRQELAINVLSKQESVSQIAKQEQVSRKFIYQQKAIAQQALNSAFDKPEKDNEVLYYLPVTQKWIFQLILALILICHCSYRGVMELLRDLFDYSLSIGTVHNRIKEATEKARQINQNQDLSSIDVALLDELFHASQPVLTGVDAHSTYCFLLEEVEHRDEDTWGWYLLEAEAQGLNPDYTIADAGQGIRAGVQAAWGDKPCHGDVWHIFDQCEALCRNLAKKAQGATTQREKLEQKMEAAKLKGKGNQLSAKLTQARKNEAQLQKLASDLQILLYWLHNDILSLAGEDYWLRIELMNFIIEELKLREDKKHKGIRAIRVALSNQKTDLLAFAEVLDEKLEQIAHSFQISLSQVRKVCLLMKKSLSTNRYWQKWSQLYQQLSAKFLPVMEAVESAMKSTPRASSLVENLNSRLRNYFFLRKHLNSDYLDLLRFFLNHRTFMASRVPERVGKSPTELMTGEKHPHWLELLGFELFQRA</sequence>
<accession>A0A964BTR3</accession>
<dbReference type="RefSeq" id="WP_229641147.1">
    <property type="nucleotide sequence ID" value="NZ_JADWDC010000034.1"/>
</dbReference>
<dbReference type="Proteomes" id="UP000729733">
    <property type="component" value="Unassembled WGS sequence"/>
</dbReference>
<keyword evidence="1" id="KW-0175">Coiled coil</keyword>
<proteinExistence type="predicted"/>
<name>A0A964BTR3_9CYAN</name>
<dbReference type="EMBL" id="JADWDC010000034">
    <property type="protein sequence ID" value="MCC0178081.1"/>
    <property type="molecule type" value="Genomic_DNA"/>
</dbReference>
<comment type="caution">
    <text evidence="2">The sequence shown here is derived from an EMBL/GenBank/DDBJ whole genome shotgun (WGS) entry which is preliminary data.</text>
</comment>
<evidence type="ECO:0000313" key="2">
    <source>
        <dbReference type="EMBL" id="MCC0178081.1"/>
    </source>
</evidence>